<dbReference type="InterPro" id="IPR011010">
    <property type="entry name" value="DNA_brk_join_enz"/>
</dbReference>
<dbReference type="RefSeq" id="WP_046697208.1">
    <property type="nucleotide sequence ID" value="NZ_CP011376.1"/>
</dbReference>
<organism evidence="1 2">
    <name type="scientific">Moraxella bovoculi</name>
    <dbReference type="NCBI Taxonomy" id="386891"/>
    <lineage>
        <taxon>Bacteria</taxon>
        <taxon>Pseudomonadati</taxon>
        <taxon>Pseudomonadota</taxon>
        <taxon>Gammaproteobacteria</taxon>
        <taxon>Moraxellales</taxon>
        <taxon>Moraxellaceae</taxon>
        <taxon>Moraxella</taxon>
    </lineage>
</organism>
<evidence type="ECO:0000313" key="1">
    <source>
        <dbReference type="EMBL" id="AKG08479.1"/>
    </source>
</evidence>
<dbReference type="GO" id="GO:0003677">
    <property type="term" value="F:DNA binding"/>
    <property type="evidence" value="ECO:0007669"/>
    <property type="project" value="InterPro"/>
</dbReference>
<accession>A0AAC8PX36</accession>
<protein>
    <submittedName>
        <fullName evidence="1">Uncharacterized protein</fullName>
    </submittedName>
</protein>
<proteinExistence type="predicted"/>
<evidence type="ECO:0000313" key="2">
    <source>
        <dbReference type="Proteomes" id="UP000077465"/>
    </source>
</evidence>
<dbReference type="Proteomes" id="UP000077465">
    <property type="component" value="Chromosome"/>
</dbReference>
<dbReference type="SUPFAM" id="SSF56349">
    <property type="entry name" value="DNA breaking-rejoining enzymes"/>
    <property type="match status" value="1"/>
</dbReference>
<dbReference type="EMBL" id="CP011376">
    <property type="protein sequence ID" value="AKG08479.1"/>
    <property type="molecule type" value="Genomic_DNA"/>
</dbReference>
<dbReference type="AlphaFoldDB" id="A0AAC8PX36"/>
<name>A0AAC8PX36_9GAMM</name>
<gene>
    <name evidence="1" type="ORF">AAX06_10420</name>
</gene>
<sequence length="516" mass="59013">MQEARFFSNNSAFDVAAFGLDEPPAFVQLEQASIQEAEKFASIQLYKRTKSKYTHANKNEMLIISNPRILPLFVARNVLSKLWEYLNRTPTNDKHHSAIVFILLSVYTGRNVRLLTEDIGRNKKQIIKVDLQSDKLYFIINLNITTLKIKSKNIRLALANRLEPVNIPLPKKLYEALANPNKTLSDSNTISTVIAQVKSELHLPYLSLNRIEKILYTTLACTLTNSQIATIVTGRNERKRADIWYSSNDIGNIVSLYRRAINILENNHSSLVGDQDHFQVYALYQSYHIGSQSTPSFSLVEKFLFHLRAQVIQASNYIDKFNLYNLWLWHICLLLTSVRSVEGAPGFLNQFNLDLGLAWIQDKEERAGSEAQRLVPVCTFLKSAIEDFVQYLEEFDAKYRKLNPNLGNDIGDILNSRRPLLNYYNGKGKMTAISPKFIMDTLKTYFAFKTDWPRHLGQKFLHESGVDEAIIMAIFGHEMAGQESHQKFSSLSKGDIIAVKSTYQALADKLRLQHIK</sequence>
<reference evidence="1 2" key="1">
    <citation type="submission" date="2015-05" db="EMBL/GenBank/DDBJ databases">
        <authorList>
            <person name="Dickey A."/>
            <person name="Clawson M."/>
            <person name="Bono J."/>
            <person name="Loy J.D."/>
        </authorList>
    </citation>
    <scope>NUCLEOTIDE SEQUENCE [LARGE SCALE GENOMIC DNA]</scope>
    <source>
        <strain evidence="1 2">22581</strain>
    </source>
</reference>